<comment type="caution">
    <text evidence="1">The sequence shown here is derived from an EMBL/GenBank/DDBJ whole genome shotgun (WGS) entry which is preliminary data.</text>
</comment>
<name>A0AAW0HCC9_MYOGA</name>
<gene>
    <name evidence="1" type="ORF">U0070_009136</name>
</gene>
<proteinExistence type="predicted"/>
<keyword evidence="2" id="KW-1185">Reference proteome</keyword>
<reference evidence="1 2" key="1">
    <citation type="journal article" date="2023" name="bioRxiv">
        <title>Conserved and derived expression patterns and positive selection on dental genes reveal complex evolutionary context of ever-growing rodent molars.</title>
        <authorList>
            <person name="Calamari Z.T."/>
            <person name="Song A."/>
            <person name="Cohen E."/>
            <person name="Akter M."/>
            <person name="Roy R.D."/>
            <person name="Hallikas O."/>
            <person name="Christensen M.M."/>
            <person name="Li P."/>
            <person name="Marangoni P."/>
            <person name="Jernvall J."/>
            <person name="Klein O.D."/>
        </authorList>
    </citation>
    <scope>NUCLEOTIDE SEQUENCE [LARGE SCALE GENOMIC DNA]</scope>
    <source>
        <strain evidence="1">V071</strain>
    </source>
</reference>
<sequence>MLETYRNLTSIGWIWEDQNTEEHCPSSRRHER</sequence>
<evidence type="ECO:0000313" key="2">
    <source>
        <dbReference type="Proteomes" id="UP001488838"/>
    </source>
</evidence>
<dbReference type="Proteomes" id="UP001488838">
    <property type="component" value="Unassembled WGS sequence"/>
</dbReference>
<evidence type="ECO:0000313" key="1">
    <source>
        <dbReference type="EMBL" id="KAK7799118.1"/>
    </source>
</evidence>
<dbReference type="Gene3D" id="6.10.140.140">
    <property type="match status" value="1"/>
</dbReference>
<protein>
    <submittedName>
        <fullName evidence="1">Uncharacterized protein</fullName>
    </submittedName>
</protein>
<accession>A0AAW0HCC9</accession>
<dbReference type="AlphaFoldDB" id="A0AAW0HCC9"/>
<dbReference type="EMBL" id="JBBHLL010000637">
    <property type="protein sequence ID" value="KAK7799118.1"/>
    <property type="molecule type" value="Genomic_DNA"/>
</dbReference>
<organism evidence="1 2">
    <name type="scientific">Myodes glareolus</name>
    <name type="common">Bank vole</name>
    <name type="synonym">Clethrionomys glareolus</name>
    <dbReference type="NCBI Taxonomy" id="447135"/>
    <lineage>
        <taxon>Eukaryota</taxon>
        <taxon>Metazoa</taxon>
        <taxon>Chordata</taxon>
        <taxon>Craniata</taxon>
        <taxon>Vertebrata</taxon>
        <taxon>Euteleostomi</taxon>
        <taxon>Mammalia</taxon>
        <taxon>Eutheria</taxon>
        <taxon>Euarchontoglires</taxon>
        <taxon>Glires</taxon>
        <taxon>Rodentia</taxon>
        <taxon>Myomorpha</taxon>
        <taxon>Muroidea</taxon>
        <taxon>Cricetidae</taxon>
        <taxon>Arvicolinae</taxon>
        <taxon>Myodes</taxon>
    </lineage>
</organism>